<protein>
    <submittedName>
        <fullName evidence="1">Uncharacterized protein</fullName>
    </submittedName>
</protein>
<dbReference type="AlphaFoldDB" id="A0A0R1JUU7"/>
<proteinExistence type="predicted"/>
<organism evidence="1 2">
    <name type="scientific">Levilactobacillus namurensis DSM 19117</name>
    <dbReference type="NCBI Taxonomy" id="1423773"/>
    <lineage>
        <taxon>Bacteria</taxon>
        <taxon>Bacillati</taxon>
        <taxon>Bacillota</taxon>
        <taxon>Bacilli</taxon>
        <taxon>Lactobacillales</taxon>
        <taxon>Lactobacillaceae</taxon>
        <taxon>Levilactobacillus</taxon>
    </lineage>
</organism>
<reference evidence="1 2" key="1">
    <citation type="journal article" date="2015" name="Genome Announc.">
        <title>Expanding the biotechnology potential of lactobacilli through comparative genomics of 213 strains and associated genera.</title>
        <authorList>
            <person name="Sun Z."/>
            <person name="Harris H.M."/>
            <person name="McCann A."/>
            <person name="Guo C."/>
            <person name="Argimon S."/>
            <person name="Zhang W."/>
            <person name="Yang X."/>
            <person name="Jeffery I.B."/>
            <person name="Cooney J.C."/>
            <person name="Kagawa T.F."/>
            <person name="Liu W."/>
            <person name="Song Y."/>
            <person name="Salvetti E."/>
            <person name="Wrobel A."/>
            <person name="Rasinkangas P."/>
            <person name="Parkhill J."/>
            <person name="Rea M.C."/>
            <person name="O'Sullivan O."/>
            <person name="Ritari J."/>
            <person name="Douillard F.P."/>
            <person name="Paul Ross R."/>
            <person name="Yang R."/>
            <person name="Briner A.E."/>
            <person name="Felis G.E."/>
            <person name="de Vos W.M."/>
            <person name="Barrangou R."/>
            <person name="Klaenhammer T.R."/>
            <person name="Caufield P.W."/>
            <person name="Cui Y."/>
            <person name="Zhang H."/>
            <person name="O'Toole P.W."/>
        </authorList>
    </citation>
    <scope>NUCLEOTIDE SEQUENCE [LARGE SCALE GENOMIC DNA]</scope>
    <source>
        <strain evidence="1 2">DSM 19117</strain>
    </source>
</reference>
<evidence type="ECO:0000313" key="2">
    <source>
        <dbReference type="Proteomes" id="UP000051162"/>
    </source>
</evidence>
<comment type="caution">
    <text evidence="1">The sequence shown here is derived from an EMBL/GenBank/DDBJ whole genome shotgun (WGS) entry which is preliminary data.</text>
</comment>
<dbReference type="EMBL" id="AZDT01000044">
    <property type="protein sequence ID" value="KRK74812.1"/>
    <property type="molecule type" value="Genomic_DNA"/>
</dbReference>
<dbReference type="GeneID" id="84783622"/>
<sequence length="144" mass="16493">MNAKIMVASVVAILGLGATVPGISALEPVPVQAKAKTRTIPKKWRGTWHSKAGYYYQTKHVKKNMNEPKMKATIRAKTVTWKWVGYRPKGFDKKTHVMRLGKKMGPQYYRLRGQVPYGILSYLAYDNAHHMLILYKGTHTDLYR</sequence>
<dbReference type="Proteomes" id="UP000051162">
    <property type="component" value="Unassembled WGS sequence"/>
</dbReference>
<dbReference type="PATRIC" id="fig|1423773.3.peg.2200"/>
<gene>
    <name evidence="1" type="ORF">FD30_GL002143</name>
</gene>
<dbReference type="OrthoDB" id="2290423at2"/>
<dbReference type="STRING" id="1423773.FD30_GL002143"/>
<evidence type="ECO:0000313" key="1">
    <source>
        <dbReference type="EMBL" id="KRK74812.1"/>
    </source>
</evidence>
<name>A0A0R1JUU7_9LACO</name>
<accession>A0A0R1JUU7</accession>
<keyword evidence="2" id="KW-1185">Reference proteome</keyword>
<dbReference type="RefSeq" id="WP_056944438.1">
    <property type="nucleotide sequence ID" value="NZ_AZDT01000044.1"/>
</dbReference>